<dbReference type="NCBIfam" id="TIGR01885">
    <property type="entry name" value="Orn_aminotrans"/>
    <property type="match status" value="1"/>
</dbReference>
<dbReference type="GO" id="GO:0010121">
    <property type="term" value="P:L-arginine catabolic process to proline via ornithine"/>
    <property type="evidence" value="ECO:0007669"/>
    <property type="project" value="TreeGrafter"/>
</dbReference>
<evidence type="ECO:0000256" key="3">
    <source>
        <dbReference type="ARBA" id="ARBA00008954"/>
    </source>
</evidence>
<comment type="similarity">
    <text evidence="3 8">Belongs to the class-III pyridoxal-phosphate-dependent aminotransferase family.</text>
</comment>
<dbReference type="UniPathway" id="UPA00098">
    <property type="reaction ID" value="UER00358"/>
</dbReference>
<comment type="cofactor">
    <cofactor evidence="1 9">
        <name>pyridoxal 5'-phosphate</name>
        <dbReference type="ChEBI" id="CHEBI:597326"/>
    </cofactor>
</comment>
<protein>
    <recommendedName>
        <fullName evidence="4 9">Ornithine aminotransferase</fullName>
        <ecNumber evidence="4 9">2.6.1.13</ecNumber>
    </recommendedName>
</protein>
<dbReference type="STRING" id="5601.A0A0D2FVY1"/>
<evidence type="ECO:0000256" key="8">
    <source>
        <dbReference type="RuleBase" id="RU003560"/>
    </source>
</evidence>
<organism evidence="10 11">
    <name type="scientific">Phialophora macrospora</name>
    <dbReference type="NCBI Taxonomy" id="1851006"/>
    <lineage>
        <taxon>Eukaryota</taxon>
        <taxon>Fungi</taxon>
        <taxon>Dikarya</taxon>
        <taxon>Ascomycota</taxon>
        <taxon>Pezizomycotina</taxon>
        <taxon>Eurotiomycetes</taxon>
        <taxon>Chaetothyriomycetidae</taxon>
        <taxon>Chaetothyriales</taxon>
        <taxon>Herpotrichiellaceae</taxon>
        <taxon>Phialophora</taxon>
    </lineage>
</organism>
<dbReference type="FunFam" id="3.40.640.10:FF:000011">
    <property type="entry name" value="Ornithine aminotransferase"/>
    <property type="match status" value="1"/>
</dbReference>
<reference evidence="10 11" key="1">
    <citation type="submission" date="2015-01" db="EMBL/GenBank/DDBJ databases">
        <title>The Genome Sequence of Capronia semiimmersa CBS27337.</title>
        <authorList>
            <consortium name="The Broad Institute Genomics Platform"/>
            <person name="Cuomo C."/>
            <person name="de Hoog S."/>
            <person name="Gorbushina A."/>
            <person name="Stielow B."/>
            <person name="Teixiera M."/>
            <person name="Abouelleil A."/>
            <person name="Chapman S.B."/>
            <person name="Priest M."/>
            <person name="Young S.K."/>
            <person name="Wortman J."/>
            <person name="Nusbaum C."/>
            <person name="Birren B."/>
        </authorList>
    </citation>
    <scope>NUCLEOTIDE SEQUENCE [LARGE SCALE GENOMIC DNA]</scope>
    <source>
        <strain evidence="10 11">CBS 27337</strain>
    </source>
</reference>
<dbReference type="HOGENOM" id="CLU_016922_10_3_1"/>
<name>A0A0D2FVY1_9EURO</name>
<evidence type="ECO:0000313" key="10">
    <source>
        <dbReference type="EMBL" id="KIW64154.1"/>
    </source>
</evidence>
<evidence type="ECO:0000313" key="11">
    <source>
        <dbReference type="Proteomes" id="UP000054266"/>
    </source>
</evidence>
<dbReference type="EC" id="2.6.1.13" evidence="4 9"/>
<comment type="pathway">
    <text evidence="2 9">Amino-acid biosynthesis; L-proline biosynthesis; L-glutamate 5-semialdehyde from L-ornithine: step 1/1.</text>
</comment>
<keyword evidence="5 9" id="KW-0032">Aminotransferase</keyword>
<gene>
    <name evidence="10" type="ORF">PV04_09108</name>
</gene>
<dbReference type="Pfam" id="PF00202">
    <property type="entry name" value="Aminotran_3"/>
    <property type="match status" value="1"/>
</dbReference>
<dbReference type="PROSITE" id="PS00600">
    <property type="entry name" value="AA_TRANSFER_CLASS_3"/>
    <property type="match status" value="1"/>
</dbReference>
<dbReference type="GO" id="GO:0042802">
    <property type="term" value="F:identical protein binding"/>
    <property type="evidence" value="ECO:0007669"/>
    <property type="project" value="TreeGrafter"/>
</dbReference>
<evidence type="ECO:0000256" key="4">
    <source>
        <dbReference type="ARBA" id="ARBA00012924"/>
    </source>
</evidence>
<sequence>MAPGVLESDDQRSVASPYIPAGKVASQTNGGNGLTAADYMEYEDNYSVNGMPPHRVVIHRALGSYMWDLEGRRYVDFLSAYGSVNQGHCHPRVVAAVVEQCKRLTISGRGVYNEAYSLMCKKLSETLGFERVAATNSGSEAVDFAIRLSRKWGYQKKGIAPDQAWILTASGNYHGRTMTPLSVSTNPNFREDCGPFVPAMGSTISDRVNRFGNIDDLRTIFENDGHRIAAFMMECVQGNAGCLPVPDGYLGQARKLCDEHQILFICDEIQCGLGRSGYLMTPEREGVRPDILLLGKSVTAGTVPMGVVLADNSIMSLMKHGQHGSTFAGNSMACAAAYAAVEVIVQESLPERCLKLGKVLLERLASINSPFVARATGSGFFCSLWLNPDPRGRVTGRRLAALLLERGILTHAYGDKIRISPPLNIDEDELWNCVSIIEKALQDLPNISERIANE</sequence>
<comment type="catalytic activity">
    <reaction evidence="9">
        <text>a 2-oxocarboxylate + L-ornithine = L-glutamate 5-semialdehyde + an L-alpha-amino acid</text>
        <dbReference type="Rhea" id="RHEA:13877"/>
        <dbReference type="ChEBI" id="CHEBI:35179"/>
        <dbReference type="ChEBI" id="CHEBI:46911"/>
        <dbReference type="ChEBI" id="CHEBI:58066"/>
        <dbReference type="ChEBI" id="CHEBI:59869"/>
        <dbReference type="EC" id="2.6.1.13"/>
    </reaction>
</comment>
<dbReference type="GO" id="GO:0004587">
    <property type="term" value="F:ornithine aminotransferase activity"/>
    <property type="evidence" value="ECO:0007669"/>
    <property type="project" value="UniProtKB-EC"/>
</dbReference>
<evidence type="ECO:0000256" key="7">
    <source>
        <dbReference type="ARBA" id="ARBA00022898"/>
    </source>
</evidence>
<dbReference type="PANTHER" id="PTHR11986">
    <property type="entry name" value="AMINOTRANSFERASE CLASS III"/>
    <property type="match status" value="1"/>
</dbReference>
<dbReference type="GO" id="GO:0005737">
    <property type="term" value="C:cytoplasm"/>
    <property type="evidence" value="ECO:0007669"/>
    <property type="project" value="TreeGrafter"/>
</dbReference>
<evidence type="ECO:0000256" key="5">
    <source>
        <dbReference type="ARBA" id="ARBA00022576"/>
    </source>
</evidence>
<dbReference type="PANTHER" id="PTHR11986:SF18">
    <property type="entry name" value="ORNITHINE AMINOTRANSFERASE, MITOCHONDRIAL"/>
    <property type="match status" value="1"/>
</dbReference>
<proteinExistence type="inferred from homology"/>
<dbReference type="Gene3D" id="3.40.640.10">
    <property type="entry name" value="Type I PLP-dependent aspartate aminotransferase-like (Major domain)"/>
    <property type="match status" value="1"/>
</dbReference>
<dbReference type="EMBL" id="KN846961">
    <property type="protein sequence ID" value="KIW64154.1"/>
    <property type="molecule type" value="Genomic_DNA"/>
</dbReference>
<evidence type="ECO:0000256" key="6">
    <source>
        <dbReference type="ARBA" id="ARBA00022679"/>
    </source>
</evidence>
<evidence type="ECO:0000256" key="1">
    <source>
        <dbReference type="ARBA" id="ARBA00001933"/>
    </source>
</evidence>
<keyword evidence="7 8" id="KW-0663">Pyridoxal phosphate</keyword>
<dbReference type="InterPro" id="IPR015421">
    <property type="entry name" value="PyrdxlP-dep_Trfase_major"/>
</dbReference>
<dbReference type="GO" id="GO:0030170">
    <property type="term" value="F:pyridoxal phosphate binding"/>
    <property type="evidence" value="ECO:0007669"/>
    <property type="project" value="InterPro"/>
</dbReference>
<dbReference type="CDD" id="cd00610">
    <property type="entry name" value="OAT_like"/>
    <property type="match status" value="1"/>
</dbReference>
<evidence type="ECO:0000256" key="2">
    <source>
        <dbReference type="ARBA" id="ARBA00004998"/>
    </source>
</evidence>
<dbReference type="Gene3D" id="3.90.1150.10">
    <property type="entry name" value="Aspartate Aminotransferase, domain 1"/>
    <property type="match status" value="1"/>
</dbReference>
<dbReference type="InterPro" id="IPR005814">
    <property type="entry name" value="Aminotrans_3"/>
</dbReference>
<keyword evidence="6 9" id="KW-0808">Transferase</keyword>
<dbReference type="InterPro" id="IPR010164">
    <property type="entry name" value="Orn_aminotrans"/>
</dbReference>
<dbReference type="PIRSF" id="PIRSF000521">
    <property type="entry name" value="Transaminase_4ab_Lys_Orn"/>
    <property type="match status" value="1"/>
</dbReference>
<dbReference type="GO" id="GO:0055129">
    <property type="term" value="P:L-proline biosynthetic process"/>
    <property type="evidence" value="ECO:0007669"/>
    <property type="project" value="UniProtKB-UniPathway"/>
</dbReference>
<dbReference type="InterPro" id="IPR050103">
    <property type="entry name" value="Class-III_PLP-dep_AT"/>
</dbReference>
<dbReference type="InterPro" id="IPR049704">
    <property type="entry name" value="Aminotrans_3_PPA_site"/>
</dbReference>
<dbReference type="AlphaFoldDB" id="A0A0D2FVY1"/>
<dbReference type="Proteomes" id="UP000054266">
    <property type="component" value="Unassembled WGS sequence"/>
</dbReference>
<dbReference type="InterPro" id="IPR015424">
    <property type="entry name" value="PyrdxlP-dep_Trfase"/>
</dbReference>
<accession>A0A0D2FVY1</accession>
<keyword evidence="11" id="KW-1185">Reference proteome</keyword>
<dbReference type="GO" id="GO:0019544">
    <property type="term" value="P:L-arginine catabolic process to L-glutamate"/>
    <property type="evidence" value="ECO:0007669"/>
    <property type="project" value="TreeGrafter"/>
</dbReference>
<evidence type="ECO:0000256" key="9">
    <source>
        <dbReference type="RuleBase" id="RU365036"/>
    </source>
</evidence>
<dbReference type="SUPFAM" id="SSF53383">
    <property type="entry name" value="PLP-dependent transferases"/>
    <property type="match status" value="1"/>
</dbReference>
<dbReference type="InterPro" id="IPR015422">
    <property type="entry name" value="PyrdxlP-dep_Trfase_small"/>
</dbReference>